<evidence type="ECO:0000313" key="4">
    <source>
        <dbReference type="Proteomes" id="UP000076394"/>
    </source>
</evidence>
<evidence type="ECO:0000313" key="3">
    <source>
        <dbReference type="EMBL" id="RAL70737.1"/>
    </source>
</evidence>
<proteinExistence type="predicted"/>
<organism evidence="1 4">
    <name type="scientific">Dehalococcoides mccartyi</name>
    <dbReference type="NCBI Taxonomy" id="61435"/>
    <lineage>
        <taxon>Bacteria</taxon>
        <taxon>Bacillati</taxon>
        <taxon>Chloroflexota</taxon>
        <taxon>Dehalococcoidia</taxon>
        <taxon>Dehalococcoidales</taxon>
        <taxon>Dehalococcoidaceae</taxon>
        <taxon>Dehalococcoides</taxon>
    </lineage>
</organism>
<dbReference type="EMBL" id="QGLD01000008">
    <property type="protein sequence ID" value="RAL70737.1"/>
    <property type="molecule type" value="Genomic_DNA"/>
</dbReference>
<name>A0A142V8M7_9CHLR</name>
<keyword evidence="1" id="KW-0808">Transferase</keyword>
<evidence type="ECO:0000313" key="2">
    <source>
        <dbReference type="EMBL" id="RAL69429.1"/>
    </source>
</evidence>
<accession>A0A142V8M7</accession>
<protein>
    <submittedName>
        <fullName evidence="1">Diacylglycerol kinase</fullName>
    </submittedName>
</protein>
<keyword evidence="1" id="KW-0418">Kinase</keyword>
<dbReference type="Proteomes" id="UP000248786">
    <property type="component" value="Unassembled WGS sequence"/>
</dbReference>
<evidence type="ECO:0000313" key="5">
    <source>
        <dbReference type="Proteomes" id="UP000248786"/>
    </source>
</evidence>
<reference evidence="5 6" key="2">
    <citation type="submission" date="2018-05" db="EMBL/GenBank/DDBJ databases">
        <title>Draft genome sequences of Dehalococcoides mccartyi strains RC and KS.</title>
        <authorList>
            <person name="Higgins S.A."/>
            <person name="Padilla-Crespo E."/>
            <person name="Loeffler F.E."/>
        </authorList>
    </citation>
    <scope>NUCLEOTIDE SEQUENCE [LARGE SCALE GENOMIC DNA]</scope>
    <source>
        <strain evidence="3 5">KS</strain>
        <strain evidence="2 6">RC</strain>
    </source>
</reference>
<dbReference type="Proteomes" id="UP000076394">
    <property type="component" value="Chromosome"/>
</dbReference>
<dbReference type="EMBL" id="QGLC01000009">
    <property type="protein sequence ID" value="RAL69429.1"/>
    <property type="molecule type" value="Genomic_DNA"/>
</dbReference>
<dbReference type="AlphaFoldDB" id="A0A142V8M7"/>
<evidence type="ECO:0000313" key="6">
    <source>
        <dbReference type="Proteomes" id="UP000249146"/>
    </source>
</evidence>
<reference evidence="1 4" key="1">
    <citation type="submission" date="2015-03" db="EMBL/GenBank/DDBJ databases">
        <title>Genomic characterization of Dehalococcoides mccartyi strain 11a5, an unusal plasmid-containing chloroethene dechlorinator.</title>
        <authorList>
            <person name="Zhao S."/>
            <person name="Ding C."/>
            <person name="He J."/>
        </authorList>
    </citation>
    <scope>NUCLEOTIDE SEQUENCE [LARGE SCALE GENOMIC DNA]</scope>
    <source>
        <strain evidence="1 4">11a5</strain>
    </source>
</reference>
<dbReference type="Proteomes" id="UP000249146">
    <property type="component" value="Unassembled WGS sequence"/>
</dbReference>
<evidence type="ECO:0000313" key="1">
    <source>
        <dbReference type="EMBL" id="AMU86180.1"/>
    </source>
</evidence>
<dbReference type="EMBL" id="CP011127">
    <property type="protein sequence ID" value="AMU86180.1"/>
    <property type="molecule type" value="Genomic_DNA"/>
</dbReference>
<gene>
    <name evidence="3" type="ORF">C1G86_0369</name>
    <name evidence="2" type="ORF">C1G87_0386</name>
    <name evidence="1" type="ORF">Dm11a5_0354</name>
</gene>
<sequence length="45" mass="5335">MDLAPATGLTITFATKYFNSHWYILIVTLPYRFYYSEILTTFYTS</sequence>
<dbReference type="GO" id="GO:0016301">
    <property type="term" value="F:kinase activity"/>
    <property type="evidence" value="ECO:0007669"/>
    <property type="project" value="UniProtKB-KW"/>
</dbReference>